<evidence type="ECO:0000256" key="3">
    <source>
        <dbReference type="ARBA" id="ARBA00022670"/>
    </source>
</evidence>
<feature type="chain" id="PRO_5034988163" description="Carboxypeptidase" evidence="6">
    <location>
        <begin position="19"/>
        <end position="544"/>
    </location>
</feature>
<evidence type="ECO:0000256" key="6">
    <source>
        <dbReference type="RuleBase" id="RU361156"/>
    </source>
</evidence>
<dbReference type="PRINTS" id="PR00724">
    <property type="entry name" value="CRBOXYPTASEC"/>
</dbReference>
<reference evidence="7" key="2">
    <citation type="submission" date="2020-09" db="EMBL/GenBank/DDBJ databases">
        <title>Reference genome assembly for Australian Ascochyta lentis isolate Al4.</title>
        <authorList>
            <person name="Lee R.C."/>
            <person name="Farfan-Caceres L.M."/>
            <person name="Debler J.W."/>
            <person name="Williams A.H."/>
            <person name="Henares B.M."/>
        </authorList>
    </citation>
    <scope>NUCLEOTIDE SEQUENCE</scope>
    <source>
        <strain evidence="7">Al4</strain>
    </source>
</reference>
<dbReference type="EC" id="3.4.16.-" evidence="6"/>
<dbReference type="InterPro" id="IPR018202">
    <property type="entry name" value="Ser_caboxypep_ser_AS"/>
</dbReference>
<dbReference type="Pfam" id="PF00450">
    <property type="entry name" value="Peptidase_S10"/>
    <property type="match status" value="1"/>
</dbReference>
<dbReference type="SUPFAM" id="SSF53474">
    <property type="entry name" value="alpha/beta-Hydrolases"/>
    <property type="match status" value="1"/>
</dbReference>
<dbReference type="GO" id="GO:0006508">
    <property type="term" value="P:proteolysis"/>
    <property type="evidence" value="ECO:0007669"/>
    <property type="project" value="UniProtKB-KW"/>
</dbReference>
<keyword evidence="6" id="KW-0732">Signal</keyword>
<dbReference type="InterPro" id="IPR029058">
    <property type="entry name" value="AB_hydrolase_fold"/>
</dbReference>
<dbReference type="PANTHER" id="PTHR11802:SF479">
    <property type="entry name" value="CARBOXYPEPTIDASE"/>
    <property type="match status" value="1"/>
</dbReference>
<dbReference type="EMBL" id="RZGK01000023">
    <property type="protein sequence ID" value="KAF9690673.1"/>
    <property type="molecule type" value="Genomic_DNA"/>
</dbReference>
<comment type="similarity">
    <text evidence="1 6">Belongs to the peptidase S10 family.</text>
</comment>
<evidence type="ECO:0000256" key="2">
    <source>
        <dbReference type="ARBA" id="ARBA00022645"/>
    </source>
</evidence>
<dbReference type="Gene3D" id="3.40.50.1820">
    <property type="entry name" value="alpha/beta hydrolase"/>
    <property type="match status" value="1"/>
</dbReference>
<name>A0A8H7ITF3_9PLEO</name>
<dbReference type="Proteomes" id="UP000651452">
    <property type="component" value="Unassembled WGS sequence"/>
</dbReference>
<dbReference type="AlphaFoldDB" id="A0A8H7ITF3"/>
<accession>A0A8H7ITF3</accession>
<evidence type="ECO:0000313" key="8">
    <source>
        <dbReference type="Proteomes" id="UP000651452"/>
    </source>
</evidence>
<comment type="caution">
    <text evidence="7">The sequence shown here is derived from an EMBL/GenBank/DDBJ whole genome shotgun (WGS) entry which is preliminary data.</text>
</comment>
<keyword evidence="5" id="KW-0325">Glycoprotein</keyword>
<evidence type="ECO:0000256" key="1">
    <source>
        <dbReference type="ARBA" id="ARBA00009431"/>
    </source>
</evidence>
<organism evidence="7 8">
    <name type="scientific">Ascochyta lentis</name>
    <dbReference type="NCBI Taxonomy" id="205686"/>
    <lineage>
        <taxon>Eukaryota</taxon>
        <taxon>Fungi</taxon>
        <taxon>Dikarya</taxon>
        <taxon>Ascomycota</taxon>
        <taxon>Pezizomycotina</taxon>
        <taxon>Dothideomycetes</taxon>
        <taxon>Pleosporomycetidae</taxon>
        <taxon>Pleosporales</taxon>
        <taxon>Pleosporineae</taxon>
        <taxon>Didymellaceae</taxon>
        <taxon>Ascochyta</taxon>
    </lineage>
</organism>
<evidence type="ECO:0000256" key="4">
    <source>
        <dbReference type="ARBA" id="ARBA00022801"/>
    </source>
</evidence>
<keyword evidence="2 6" id="KW-0121">Carboxypeptidase</keyword>
<gene>
    <name evidence="7" type="ORF">EKO04_011557</name>
</gene>
<dbReference type="InterPro" id="IPR001563">
    <property type="entry name" value="Peptidase_S10"/>
</dbReference>
<dbReference type="OrthoDB" id="443318at2759"/>
<evidence type="ECO:0000256" key="5">
    <source>
        <dbReference type="ARBA" id="ARBA00023180"/>
    </source>
</evidence>
<keyword evidence="4 6" id="KW-0378">Hydrolase</keyword>
<dbReference type="GO" id="GO:0004185">
    <property type="term" value="F:serine-type carboxypeptidase activity"/>
    <property type="evidence" value="ECO:0007669"/>
    <property type="project" value="UniProtKB-UniRule"/>
</dbReference>
<dbReference type="PANTHER" id="PTHR11802">
    <property type="entry name" value="SERINE PROTEASE FAMILY S10 SERINE CARBOXYPEPTIDASE"/>
    <property type="match status" value="1"/>
</dbReference>
<feature type="signal peptide" evidence="6">
    <location>
        <begin position="1"/>
        <end position="18"/>
    </location>
</feature>
<dbReference type="PROSITE" id="PS00131">
    <property type="entry name" value="CARBOXYPEPT_SER_SER"/>
    <property type="match status" value="1"/>
</dbReference>
<reference evidence="7" key="1">
    <citation type="submission" date="2018-12" db="EMBL/GenBank/DDBJ databases">
        <authorList>
            <person name="Syme R.A."/>
            <person name="Farfan-Caceres L."/>
            <person name="Lichtenzveig J."/>
        </authorList>
    </citation>
    <scope>NUCLEOTIDE SEQUENCE</scope>
    <source>
        <strain evidence="7">Al4</strain>
    </source>
</reference>
<keyword evidence="3 6" id="KW-0645">Protease</keyword>
<proteinExistence type="inferred from homology"/>
<sequence>MKFISLFSSLLCASTALAKNILIRREPVHGPRGAPIVEKHVAGEAFKNPELQERAQSHFLNEKSKAFAVDGTKIPEVDYDVGESYAGLLPISNHANETRKLFFWFFPAAQNEVPEEVTIWLNGGPGCSSLLGFLTENGPFSWKDGTSAPVQNVYSWHNLTNMLWIEQPVGTGYAQGEPNINDEVELADQFLGFYKNFVDLFELYNWKTYLTGESYAGLYVPYIADAMLSAKDKKYFNIAGISMNNPLIGDSTIQEQIVQLPFFRFWEKLLFLNDTFMEETEKLNKDCGYTDYYEKYFRFPPPYGPFPELPQPSALNNYSCNLYYNLKSAASTVNGCFNVYHITDMCPYLKSELGTDFQGGLAQRGSEIYFNRTDVKLALHADPNTDWVQCSVKEVFPNGDKSLPPQKSGVLQRVVEALNNTIIGSGDLDMILPTNGTLFALQNMTWNGAQGFSRYPSNSLFIPLYYETTTASVGGDYQQGYWNEERGITFYSARIAGHELPGYAPTVGFRMLQVLLGRIKSFDSLDQFPYPQYGAAASSPSLGA</sequence>
<protein>
    <recommendedName>
        <fullName evidence="6">Carboxypeptidase</fullName>
        <ecNumber evidence="6">3.4.16.-</ecNumber>
    </recommendedName>
</protein>
<evidence type="ECO:0000313" key="7">
    <source>
        <dbReference type="EMBL" id="KAF9690673.1"/>
    </source>
</evidence>
<keyword evidence="8" id="KW-1185">Reference proteome</keyword>